<gene>
    <name evidence="1" type="ORF">PCON_06945</name>
</gene>
<dbReference type="Gene3D" id="3.30.450.30">
    <property type="entry name" value="Dynein light chain 2a, cytoplasmic"/>
    <property type="match status" value="1"/>
</dbReference>
<keyword evidence="2" id="KW-1185">Reference proteome</keyword>
<dbReference type="OMA" id="RWLESVM"/>
<sequence length="86" mass="8829">MDPSAITRFLDGVMASPSVSGAILINAQDGLCLGATGKAREDDAPQLLVASRKACDQDGVGCVQIRGGKVSLQLGEKVLVGVFKDV</sequence>
<evidence type="ECO:0000313" key="1">
    <source>
        <dbReference type="EMBL" id="CCX07356.1"/>
    </source>
</evidence>
<accession>U4KZ76</accession>
<organism evidence="1 2">
    <name type="scientific">Pyronema omphalodes (strain CBS 100304)</name>
    <name type="common">Pyronema confluens</name>
    <dbReference type="NCBI Taxonomy" id="1076935"/>
    <lineage>
        <taxon>Eukaryota</taxon>
        <taxon>Fungi</taxon>
        <taxon>Dikarya</taxon>
        <taxon>Ascomycota</taxon>
        <taxon>Pezizomycotina</taxon>
        <taxon>Pezizomycetes</taxon>
        <taxon>Pezizales</taxon>
        <taxon>Pyronemataceae</taxon>
        <taxon>Pyronema</taxon>
    </lineage>
</organism>
<proteinExistence type="predicted"/>
<dbReference type="Proteomes" id="UP000018144">
    <property type="component" value="Unassembled WGS sequence"/>
</dbReference>
<dbReference type="eggNOG" id="ENOG502SZKC">
    <property type="taxonomic scope" value="Eukaryota"/>
</dbReference>
<protein>
    <recommendedName>
        <fullName evidence="3">Late endosomal/lysosomal adaptor and MAPK and MTOR activator 5</fullName>
    </recommendedName>
</protein>
<dbReference type="EMBL" id="HF935349">
    <property type="protein sequence ID" value="CCX07356.1"/>
    <property type="molecule type" value="Genomic_DNA"/>
</dbReference>
<dbReference type="AlphaFoldDB" id="U4KZ76"/>
<evidence type="ECO:0008006" key="3">
    <source>
        <dbReference type="Google" id="ProtNLM"/>
    </source>
</evidence>
<reference evidence="1 2" key="1">
    <citation type="journal article" date="2013" name="PLoS Genet.">
        <title>The genome and development-dependent transcriptomes of Pyronema confluens: a window into fungal evolution.</title>
        <authorList>
            <person name="Traeger S."/>
            <person name="Altegoer F."/>
            <person name="Freitag M."/>
            <person name="Gabaldon T."/>
            <person name="Kempken F."/>
            <person name="Kumar A."/>
            <person name="Marcet-Houben M."/>
            <person name="Poggeler S."/>
            <person name="Stajich J.E."/>
            <person name="Nowrousian M."/>
        </authorList>
    </citation>
    <scope>NUCLEOTIDE SEQUENCE [LARGE SCALE GENOMIC DNA]</scope>
    <source>
        <strain evidence="2">CBS 100304</strain>
        <tissue evidence="1">Vegetative mycelium</tissue>
    </source>
</reference>
<evidence type="ECO:0000313" key="2">
    <source>
        <dbReference type="Proteomes" id="UP000018144"/>
    </source>
</evidence>
<name>U4KZ76_PYROM</name>
<dbReference type="OrthoDB" id="76862at2759"/>